<evidence type="ECO:0000256" key="6">
    <source>
        <dbReference type="ARBA" id="ARBA00023136"/>
    </source>
</evidence>
<keyword evidence="5 10" id="KW-1133">Transmembrane helix</keyword>
<keyword evidence="4 9" id="KW-0812">Transmembrane</keyword>
<evidence type="ECO:0000256" key="7">
    <source>
        <dbReference type="ARBA" id="ARBA00038151"/>
    </source>
</evidence>
<evidence type="ECO:0000256" key="9">
    <source>
        <dbReference type="RuleBase" id="RU003942"/>
    </source>
</evidence>
<dbReference type="InterPro" id="IPR045324">
    <property type="entry name" value="Small_multidrug_res"/>
</dbReference>
<evidence type="ECO:0000256" key="3">
    <source>
        <dbReference type="ARBA" id="ARBA00022475"/>
    </source>
</evidence>
<dbReference type="PANTHER" id="PTHR30561:SF0">
    <property type="entry name" value="GUANIDINIUM EXPORTER"/>
    <property type="match status" value="1"/>
</dbReference>
<evidence type="ECO:0000256" key="2">
    <source>
        <dbReference type="ARBA" id="ARBA00022448"/>
    </source>
</evidence>
<dbReference type="FunFam" id="1.10.3730.20:FF:000001">
    <property type="entry name" value="Quaternary ammonium compound resistance transporter SugE"/>
    <property type="match status" value="1"/>
</dbReference>
<name>A0AA41R1U4_9BACT</name>
<dbReference type="GO" id="GO:1990961">
    <property type="term" value="P:xenobiotic detoxification by transmembrane export across the plasma membrane"/>
    <property type="evidence" value="ECO:0007669"/>
    <property type="project" value="UniProtKB-ARBA"/>
</dbReference>
<dbReference type="Pfam" id="PF00893">
    <property type="entry name" value="Multi_Drug_Res"/>
    <property type="match status" value="1"/>
</dbReference>
<dbReference type="InterPro" id="IPR037185">
    <property type="entry name" value="EmrE-like"/>
</dbReference>
<evidence type="ECO:0000256" key="10">
    <source>
        <dbReference type="SAM" id="Phobius"/>
    </source>
</evidence>
<dbReference type="PANTHER" id="PTHR30561">
    <property type="entry name" value="SMR FAMILY PROTON-DEPENDENT DRUG EFFLUX TRANSPORTER SUGE"/>
    <property type="match status" value="1"/>
</dbReference>
<dbReference type="SUPFAM" id="SSF103481">
    <property type="entry name" value="Multidrug resistance efflux transporter EmrE"/>
    <property type="match status" value="1"/>
</dbReference>
<dbReference type="Gene3D" id="1.10.3730.20">
    <property type="match status" value="1"/>
</dbReference>
<comment type="caution">
    <text evidence="11">The sequence shown here is derived from an EMBL/GenBank/DDBJ whole genome shotgun (WGS) entry which is preliminary data.</text>
</comment>
<evidence type="ECO:0000256" key="5">
    <source>
        <dbReference type="ARBA" id="ARBA00022989"/>
    </source>
</evidence>
<keyword evidence="2" id="KW-0813">Transport</keyword>
<organism evidence="11 12">
    <name type="scientific">Desulfatitalea alkaliphila</name>
    <dbReference type="NCBI Taxonomy" id="2929485"/>
    <lineage>
        <taxon>Bacteria</taxon>
        <taxon>Pseudomonadati</taxon>
        <taxon>Thermodesulfobacteriota</taxon>
        <taxon>Desulfobacteria</taxon>
        <taxon>Desulfobacterales</taxon>
        <taxon>Desulfosarcinaceae</taxon>
        <taxon>Desulfatitalea</taxon>
    </lineage>
</organism>
<comment type="similarity">
    <text evidence="7">Belongs to the drug/metabolite transporter (DMT) superfamily. Small multidrug resistance (SMR) (TC 2.A.7.1) family. Gdx/SugE subfamily.</text>
</comment>
<dbReference type="GO" id="GO:0005886">
    <property type="term" value="C:plasma membrane"/>
    <property type="evidence" value="ECO:0007669"/>
    <property type="project" value="UniProtKB-SubCell"/>
</dbReference>
<keyword evidence="6 10" id="KW-0472">Membrane</keyword>
<feature type="transmembrane region" description="Helical" evidence="10">
    <location>
        <begin position="31"/>
        <end position="48"/>
    </location>
</feature>
<comment type="subcellular location">
    <subcellularLocation>
        <location evidence="1 9">Cell membrane</location>
        <topology evidence="1 9">Multi-pass membrane protein</topology>
    </subcellularLocation>
</comment>
<dbReference type="GO" id="GO:0022857">
    <property type="term" value="F:transmembrane transporter activity"/>
    <property type="evidence" value="ECO:0007669"/>
    <property type="project" value="InterPro"/>
</dbReference>
<dbReference type="InterPro" id="IPR000390">
    <property type="entry name" value="Small_drug/metabolite_transptr"/>
</dbReference>
<reference evidence="11" key="1">
    <citation type="submission" date="2022-04" db="EMBL/GenBank/DDBJ databases">
        <title>Desulfatitalea alkaliphila sp. nov., a novel anaerobic sulfate-reducing bacterium isolated from terrestrial mud volcano, Taman Peninsula, Russia.</title>
        <authorList>
            <person name="Khomyakova M.A."/>
            <person name="Merkel A.Y."/>
            <person name="Slobodkin A.I."/>
        </authorList>
    </citation>
    <scope>NUCLEOTIDE SEQUENCE</scope>
    <source>
        <strain evidence="11">M08but</strain>
    </source>
</reference>
<gene>
    <name evidence="11" type="ORF">MRX98_10430</name>
</gene>
<accession>A0AA41R1U4</accession>
<dbReference type="RefSeq" id="WP_246906943.1">
    <property type="nucleotide sequence ID" value="NZ_JALJRB010000009.1"/>
</dbReference>
<keyword evidence="12" id="KW-1185">Reference proteome</keyword>
<dbReference type="AlphaFoldDB" id="A0AA41R1U4"/>
<feature type="transmembrane region" description="Helical" evidence="10">
    <location>
        <begin position="86"/>
        <end position="106"/>
    </location>
</feature>
<sequence>MQGAWWCLVVAGMFECGWALGLKYTQGFTRLWPSLWTAAAMAISLWLLSRAMQWIPIGTAYAVWTGIGAVGVAVAGMLFLGEPKTALRIGCLALIVVGIVGLHLLAGDPPPLR</sequence>
<evidence type="ECO:0000256" key="1">
    <source>
        <dbReference type="ARBA" id="ARBA00004651"/>
    </source>
</evidence>
<dbReference type="Proteomes" id="UP001165427">
    <property type="component" value="Unassembled WGS sequence"/>
</dbReference>
<dbReference type="EMBL" id="JALJRB010000009">
    <property type="protein sequence ID" value="MCJ8500989.1"/>
    <property type="molecule type" value="Genomic_DNA"/>
</dbReference>
<evidence type="ECO:0000313" key="12">
    <source>
        <dbReference type="Proteomes" id="UP001165427"/>
    </source>
</evidence>
<evidence type="ECO:0000256" key="8">
    <source>
        <dbReference type="ARBA" id="ARBA00039168"/>
    </source>
</evidence>
<evidence type="ECO:0000313" key="11">
    <source>
        <dbReference type="EMBL" id="MCJ8500989.1"/>
    </source>
</evidence>
<feature type="transmembrane region" description="Helical" evidence="10">
    <location>
        <begin position="60"/>
        <end position="80"/>
    </location>
</feature>
<evidence type="ECO:0000256" key="4">
    <source>
        <dbReference type="ARBA" id="ARBA00022692"/>
    </source>
</evidence>
<keyword evidence="3" id="KW-1003">Cell membrane</keyword>
<protein>
    <recommendedName>
        <fullName evidence="8">Guanidinium exporter</fullName>
    </recommendedName>
</protein>
<proteinExistence type="inferred from homology"/>